<keyword evidence="4" id="KW-1003">Cell membrane</keyword>
<evidence type="ECO:0000256" key="10">
    <source>
        <dbReference type="SAM" id="SignalP"/>
    </source>
</evidence>
<dbReference type="EMBL" id="CP002961">
    <property type="protein sequence ID" value="AFK04351.1"/>
    <property type="molecule type" value="Genomic_DNA"/>
</dbReference>
<accession>A0ABM5N4D0</accession>
<evidence type="ECO:0000256" key="8">
    <source>
        <dbReference type="ARBA" id="ARBA00022989"/>
    </source>
</evidence>
<dbReference type="PROSITE" id="PS52015">
    <property type="entry name" value="TONB_CTD"/>
    <property type="match status" value="1"/>
</dbReference>
<proteinExistence type="inferred from homology"/>
<dbReference type="InterPro" id="IPR006260">
    <property type="entry name" value="TonB/TolA_C"/>
</dbReference>
<keyword evidence="10" id="KW-0732">Signal</keyword>
<evidence type="ECO:0000256" key="2">
    <source>
        <dbReference type="ARBA" id="ARBA00006555"/>
    </source>
</evidence>
<evidence type="ECO:0000256" key="9">
    <source>
        <dbReference type="ARBA" id="ARBA00023136"/>
    </source>
</evidence>
<evidence type="ECO:0000256" key="6">
    <source>
        <dbReference type="ARBA" id="ARBA00022692"/>
    </source>
</evidence>
<evidence type="ECO:0000259" key="11">
    <source>
        <dbReference type="PROSITE" id="PS52015"/>
    </source>
</evidence>
<keyword evidence="6" id="KW-0812">Transmembrane</keyword>
<comment type="subcellular location">
    <subcellularLocation>
        <location evidence="1">Cell inner membrane</location>
        <topology evidence="1">Single-pass membrane protein</topology>
        <orientation evidence="1">Periplasmic side</orientation>
    </subcellularLocation>
</comment>
<dbReference type="PANTHER" id="PTHR33446:SF2">
    <property type="entry name" value="PROTEIN TONB"/>
    <property type="match status" value="1"/>
</dbReference>
<feature type="signal peptide" evidence="10">
    <location>
        <begin position="1"/>
        <end position="19"/>
    </location>
</feature>
<reference evidence="12 13" key="1">
    <citation type="submission" date="2011-07" db="EMBL/GenBank/DDBJ databases">
        <title>The complete genome of chromosome of Emticicia oligotrophica DSM 17448.</title>
        <authorList>
            <consortium name="US DOE Joint Genome Institute (JGI-PGF)"/>
            <person name="Lucas S."/>
            <person name="Han J."/>
            <person name="Lapidus A."/>
            <person name="Bruce D."/>
            <person name="Goodwin L."/>
            <person name="Pitluck S."/>
            <person name="Peters L."/>
            <person name="Kyrpides N."/>
            <person name="Mavromatis K."/>
            <person name="Ivanova N."/>
            <person name="Ovchinnikova G."/>
            <person name="Teshima H."/>
            <person name="Detter J.C."/>
            <person name="Tapia R."/>
            <person name="Han C."/>
            <person name="Land M."/>
            <person name="Hauser L."/>
            <person name="Markowitz V."/>
            <person name="Cheng J.-F."/>
            <person name="Hugenholtz P."/>
            <person name="Woyke T."/>
            <person name="Wu D."/>
            <person name="Tindall B."/>
            <person name="Pomrenke H."/>
            <person name="Brambilla E."/>
            <person name="Klenk H.-P."/>
            <person name="Eisen J.A."/>
        </authorList>
    </citation>
    <scope>NUCLEOTIDE SEQUENCE [LARGE SCALE GENOMIC DNA]</scope>
    <source>
        <strain evidence="12 13">DSM 17448</strain>
    </source>
</reference>
<keyword evidence="13" id="KW-1185">Reference proteome</keyword>
<dbReference type="RefSeq" id="WP_015030045.1">
    <property type="nucleotide sequence ID" value="NC_018748.1"/>
</dbReference>
<evidence type="ECO:0000256" key="7">
    <source>
        <dbReference type="ARBA" id="ARBA00022927"/>
    </source>
</evidence>
<keyword evidence="8" id="KW-1133">Transmembrane helix</keyword>
<dbReference type="Proteomes" id="UP000002875">
    <property type="component" value="Chromosome"/>
</dbReference>
<dbReference type="SUPFAM" id="SSF74653">
    <property type="entry name" value="TolA/TonB C-terminal domain"/>
    <property type="match status" value="1"/>
</dbReference>
<dbReference type="InterPro" id="IPR037682">
    <property type="entry name" value="TonB_C"/>
</dbReference>
<sequence>MKKLFSIFVFGLIANFVQAQNIEPVYEKVDAMAEFPGGITEMINFIGQNLKYPKPAARANVTGKVFVKMIIEKDGSISSPKIVKGIGFGCDEEVMRVVGLMPKWSAARLDGKVVRSSMVMPVMFALDHKKSK</sequence>
<comment type="similarity">
    <text evidence="2">Belongs to the TonB family.</text>
</comment>
<evidence type="ECO:0000256" key="5">
    <source>
        <dbReference type="ARBA" id="ARBA00022519"/>
    </source>
</evidence>
<keyword evidence="3" id="KW-0813">Transport</keyword>
<dbReference type="Pfam" id="PF03544">
    <property type="entry name" value="TonB_C"/>
    <property type="match status" value="1"/>
</dbReference>
<feature type="chain" id="PRO_5045900449" evidence="10">
    <location>
        <begin position="20"/>
        <end position="132"/>
    </location>
</feature>
<evidence type="ECO:0000256" key="1">
    <source>
        <dbReference type="ARBA" id="ARBA00004383"/>
    </source>
</evidence>
<organism evidence="12 13">
    <name type="scientific">Emticicia oligotrophica (strain DSM 17448 / CIP 109782 / MTCC 6937 / GPTSA100-15)</name>
    <dbReference type="NCBI Taxonomy" id="929562"/>
    <lineage>
        <taxon>Bacteria</taxon>
        <taxon>Pseudomonadati</taxon>
        <taxon>Bacteroidota</taxon>
        <taxon>Cytophagia</taxon>
        <taxon>Cytophagales</taxon>
        <taxon>Leadbetterellaceae</taxon>
        <taxon>Emticicia</taxon>
    </lineage>
</organism>
<dbReference type="Gene3D" id="3.30.1150.10">
    <property type="match status" value="1"/>
</dbReference>
<name>A0ABM5N4D0_EMTOG</name>
<keyword evidence="7" id="KW-0653">Protein transport</keyword>
<gene>
    <name evidence="12" type="ordered locus">Emtol_3222</name>
</gene>
<evidence type="ECO:0000313" key="13">
    <source>
        <dbReference type="Proteomes" id="UP000002875"/>
    </source>
</evidence>
<keyword evidence="9" id="KW-0472">Membrane</keyword>
<keyword evidence="5" id="KW-0997">Cell inner membrane</keyword>
<dbReference type="InterPro" id="IPR051045">
    <property type="entry name" value="TonB-dependent_transducer"/>
</dbReference>
<evidence type="ECO:0000256" key="3">
    <source>
        <dbReference type="ARBA" id="ARBA00022448"/>
    </source>
</evidence>
<dbReference type="NCBIfam" id="TIGR01352">
    <property type="entry name" value="tonB_Cterm"/>
    <property type="match status" value="1"/>
</dbReference>
<protein>
    <submittedName>
        <fullName evidence="12">TonB family protein</fullName>
    </submittedName>
</protein>
<feature type="domain" description="TonB C-terminal" evidence="11">
    <location>
        <begin position="37"/>
        <end position="132"/>
    </location>
</feature>
<evidence type="ECO:0000256" key="4">
    <source>
        <dbReference type="ARBA" id="ARBA00022475"/>
    </source>
</evidence>
<evidence type="ECO:0000313" key="12">
    <source>
        <dbReference type="EMBL" id="AFK04351.1"/>
    </source>
</evidence>
<dbReference type="PANTHER" id="PTHR33446">
    <property type="entry name" value="PROTEIN TONB-RELATED"/>
    <property type="match status" value="1"/>
</dbReference>